<evidence type="ECO:0000256" key="8">
    <source>
        <dbReference type="ARBA" id="ARBA00023136"/>
    </source>
</evidence>
<comment type="caution">
    <text evidence="10">The sequence shown here is derived from an EMBL/GenBank/DDBJ whole genome shotgun (WGS) entry which is preliminary data.</text>
</comment>
<dbReference type="AlphaFoldDB" id="A0A9D1JRW0"/>
<dbReference type="GO" id="GO:0005524">
    <property type="term" value="F:ATP binding"/>
    <property type="evidence" value="ECO:0007669"/>
    <property type="project" value="UniProtKB-KW"/>
</dbReference>
<gene>
    <name evidence="10" type="ORF">IAB46_14375</name>
</gene>
<keyword evidence="8" id="KW-0472">Membrane</keyword>
<dbReference type="CDD" id="cd03215">
    <property type="entry name" value="ABC_Carb_Monos_II"/>
    <property type="match status" value="1"/>
</dbReference>
<evidence type="ECO:0000256" key="4">
    <source>
        <dbReference type="ARBA" id="ARBA00022737"/>
    </source>
</evidence>
<dbReference type="InterPro" id="IPR003439">
    <property type="entry name" value="ABC_transporter-like_ATP-bd"/>
</dbReference>
<dbReference type="Proteomes" id="UP000823927">
    <property type="component" value="Unassembled WGS sequence"/>
</dbReference>
<evidence type="ECO:0000256" key="2">
    <source>
        <dbReference type="ARBA" id="ARBA00022475"/>
    </source>
</evidence>
<reference evidence="10" key="1">
    <citation type="submission" date="2020-10" db="EMBL/GenBank/DDBJ databases">
        <authorList>
            <person name="Gilroy R."/>
        </authorList>
    </citation>
    <scope>NUCLEOTIDE SEQUENCE</scope>
    <source>
        <strain evidence="10">CHK178-757</strain>
    </source>
</reference>
<dbReference type="SMART" id="SM00382">
    <property type="entry name" value="AAA"/>
    <property type="match status" value="2"/>
</dbReference>
<dbReference type="Gene3D" id="3.40.50.300">
    <property type="entry name" value="P-loop containing nucleotide triphosphate hydrolases"/>
    <property type="match status" value="2"/>
</dbReference>
<evidence type="ECO:0000256" key="3">
    <source>
        <dbReference type="ARBA" id="ARBA00022597"/>
    </source>
</evidence>
<keyword evidence="1" id="KW-0813">Transport</keyword>
<dbReference type="PANTHER" id="PTHR43790:SF3">
    <property type="entry name" value="D-ALLOSE IMPORT ATP-BINDING PROTEIN ALSA-RELATED"/>
    <property type="match status" value="1"/>
</dbReference>
<dbReference type="InterPro" id="IPR003593">
    <property type="entry name" value="AAA+_ATPase"/>
</dbReference>
<protein>
    <submittedName>
        <fullName evidence="10">Sugar ABC transporter ATP-binding protein</fullName>
    </submittedName>
</protein>
<reference evidence="10" key="2">
    <citation type="journal article" date="2021" name="PeerJ">
        <title>Extensive microbial diversity within the chicken gut microbiome revealed by metagenomics and culture.</title>
        <authorList>
            <person name="Gilroy R."/>
            <person name="Ravi A."/>
            <person name="Getino M."/>
            <person name="Pursley I."/>
            <person name="Horton D.L."/>
            <person name="Alikhan N.F."/>
            <person name="Baker D."/>
            <person name="Gharbi K."/>
            <person name="Hall N."/>
            <person name="Watson M."/>
            <person name="Adriaenssens E.M."/>
            <person name="Foster-Nyarko E."/>
            <person name="Jarju S."/>
            <person name="Secka A."/>
            <person name="Antonio M."/>
            <person name="Oren A."/>
            <person name="Chaudhuri R.R."/>
            <person name="La Ragione R."/>
            <person name="Hildebrand F."/>
            <person name="Pallen M.J."/>
        </authorList>
    </citation>
    <scope>NUCLEOTIDE SEQUENCE</scope>
    <source>
        <strain evidence="10">CHK178-757</strain>
    </source>
</reference>
<dbReference type="InterPro" id="IPR050107">
    <property type="entry name" value="ABC_carbohydrate_import_ATPase"/>
</dbReference>
<evidence type="ECO:0000256" key="5">
    <source>
        <dbReference type="ARBA" id="ARBA00022741"/>
    </source>
</evidence>
<feature type="domain" description="ABC transporter" evidence="9">
    <location>
        <begin position="264"/>
        <end position="506"/>
    </location>
</feature>
<keyword evidence="2" id="KW-1003">Cell membrane</keyword>
<dbReference type="InterPro" id="IPR027417">
    <property type="entry name" value="P-loop_NTPase"/>
</dbReference>
<evidence type="ECO:0000256" key="7">
    <source>
        <dbReference type="ARBA" id="ARBA00022967"/>
    </source>
</evidence>
<proteinExistence type="predicted"/>
<dbReference type="EMBL" id="DVIT01000062">
    <property type="protein sequence ID" value="HIS48706.1"/>
    <property type="molecule type" value="Genomic_DNA"/>
</dbReference>
<evidence type="ECO:0000313" key="11">
    <source>
        <dbReference type="Proteomes" id="UP000823927"/>
    </source>
</evidence>
<dbReference type="InterPro" id="IPR017871">
    <property type="entry name" value="ABC_transporter-like_CS"/>
</dbReference>
<keyword evidence="7" id="KW-1278">Translocase</keyword>
<dbReference type="SUPFAM" id="SSF52540">
    <property type="entry name" value="P-loop containing nucleoside triphosphate hydrolases"/>
    <property type="match status" value="2"/>
</dbReference>
<organism evidence="10 11">
    <name type="scientific">Candidatus Scybalocola faecigallinarum</name>
    <dbReference type="NCBI Taxonomy" id="2840941"/>
    <lineage>
        <taxon>Bacteria</taxon>
        <taxon>Bacillati</taxon>
        <taxon>Bacillota</taxon>
        <taxon>Clostridia</taxon>
        <taxon>Lachnospirales</taxon>
        <taxon>Lachnospiraceae</taxon>
        <taxon>Lachnospiraceae incertae sedis</taxon>
        <taxon>Candidatus Scybalocola (ex Gilroy et al. 2021)</taxon>
    </lineage>
</organism>
<sequence length="506" mass="55677">MGGKNAEGALIFETRGLCKNFGPTVALDHVDFKVYRGQITGLIGENGSGKSTITSIAAGMQPPTSGEMFFNGKPHKPSSMIEGAKLGIGMIVQEQGTISGITVAQNIFLGEEDQFRTMGLINRSKMNAAAKKALEDIGYTQADPSALIDTLNFQDRKLVEIAKVVYNQPEMLVVDETTTALSQSGRTIVYNLMKKMRDENKAVVFISHDLEELIEICDTLTVLRDGVLITTLDRSEMAPDTIKKYMVGREMKGQYYRSDYGEKVSRDVVLEARQVTSGTGMLMNFSMEVYQGEILGIGGLSHCGMHELGKVLFGDEKLLTGEVIHKATGEKITSPLNAMKHGLGYVSKDRDRESLVLTAAIKDNIISASYDKIAPKGFMKSSDVRSFVDEQVQSLSIKCASVIQDVQYLSGGNKQKVVFGKWIGRNCDILILDCPTRGVDIGVKASMYQLIYEMKRQGKTIIMISEELPELIGMSDRLLILKNGQLAGEFFRSPQLSENEIIEVMI</sequence>
<name>A0A9D1JRW0_9FIRM</name>
<feature type="domain" description="ABC transporter" evidence="9">
    <location>
        <begin position="12"/>
        <end position="250"/>
    </location>
</feature>
<keyword evidence="5" id="KW-0547">Nucleotide-binding</keyword>
<dbReference type="GO" id="GO:0016887">
    <property type="term" value="F:ATP hydrolysis activity"/>
    <property type="evidence" value="ECO:0007669"/>
    <property type="project" value="InterPro"/>
</dbReference>
<evidence type="ECO:0000259" key="9">
    <source>
        <dbReference type="PROSITE" id="PS50893"/>
    </source>
</evidence>
<evidence type="ECO:0000256" key="1">
    <source>
        <dbReference type="ARBA" id="ARBA00022448"/>
    </source>
</evidence>
<dbReference type="PROSITE" id="PS50893">
    <property type="entry name" value="ABC_TRANSPORTER_2"/>
    <property type="match status" value="2"/>
</dbReference>
<keyword evidence="6 10" id="KW-0067">ATP-binding</keyword>
<dbReference type="Pfam" id="PF00005">
    <property type="entry name" value="ABC_tran"/>
    <property type="match status" value="2"/>
</dbReference>
<evidence type="ECO:0000313" key="10">
    <source>
        <dbReference type="EMBL" id="HIS48706.1"/>
    </source>
</evidence>
<keyword evidence="4" id="KW-0677">Repeat</keyword>
<dbReference type="CDD" id="cd03216">
    <property type="entry name" value="ABC_Carb_Monos_I"/>
    <property type="match status" value="1"/>
</dbReference>
<keyword evidence="3" id="KW-0762">Sugar transport</keyword>
<accession>A0A9D1JRW0</accession>
<evidence type="ECO:0000256" key="6">
    <source>
        <dbReference type="ARBA" id="ARBA00022840"/>
    </source>
</evidence>
<dbReference type="PANTHER" id="PTHR43790">
    <property type="entry name" value="CARBOHYDRATE TRANSPORT ATP-BINDING PROTEIN MG119-RELATED"/>
    <property type="match status" value="1"/>
</dbReference>
<dbReference type="PROSITE" id="PS00211">
    <property type="entry name" value="ABC_TRANSPORTER_1"/>
    <property type="match status" value="1"/>
</dbReference>